<comment type="caution">
    <text evidence="2">The sequence shown here is derived from an EMBL/GenBank/DDBJ whole genome shotgun (WGS) entry which is preliminary data.</text>
</comment>
<keyword evidence="1" id="KW-0732">Signal</keyword>
<feature type="signal peptide" evidence="1">
    <location>
        <begin position="1"/>
        <end position="16"/>
    </location>
</feature>
<feature type="chain" id="PRO_5016417558" description="Secreted protein" evidence="1">
    <location>
        <begin position="17"/>
        <end position="69"/>
    </location>
</feature>
<protein>
    <recommendedName>
        <fullName evidence="4">Secreted protein</fullName>
    </recommendedName>
</protein>
<reference evidence="2 3" key="1">
    <citation type="submission" date="2017-11" db="EMBL/GenBank/DDBJ databases">
        <title>The genome of Rhizophagus clarus HR1 reveals common genetic basis of auxotrophy among arbuscular mycorrhizal fungi.</title>
        <authorList>
            <person name="Kobayashi Y."/>
        </authorList>
    </citation>
    <scope>NUCLEOTIDE SEQUENCE [LARGE SCALE GENOMIC DNA]</scope>
    <source>
        <strain evidence="2 3">HR1</strain>
    </source>
</reference>
<evidence type="ECO:0000256" key="1">
    <source>
        <dbReference type="SAM" id="SignalP"/>
    </source>
</evidence>
<dbReference type="EMBL" id="BEXD01004203">
    <property type="protein sequence ID" value="GBC08254.1"/>
    <property type="molecule type" value="Genomic_DNA"/>
</dbReference>
<organism evidence="2 3">
    <name type="scientific">Rhizophagus clarus</name>
    <dbReference type="NCBI Taxonomy" id="94130"/>
    <lineage>
        <taxon>Eukaryota</taxon>
        <taxon>Fungi</taxon>
        <taxon>Fungi incertae sedis</taxon>
        <taxon>Mucoromycota</taxon>
        <taxon>Glomeromycotina</taxon>
        <taxon>Glomeromycetes</taxon>
        <taxon>Glomerales</taxon>
        <taxon>Glomeraceae</taxon>
        <taxon>Rhizophagus</taxon>
    </lineage>
</organism>
<keyword evidence="3" id="KW-1185">Reference proteome</keyword>
<proteinExistence type="predicted"/>
<evidence type="ECO:0000313" key="2">
    <source>
        <dbReference type="EMBL" id="GBC08254.1"/>
    </source>
</evidence>
<evidence type="ECO:0008006" key="4">
    <source>
        <dbReference type="Google" id="ProtNLM"/>
    </source>
</evidence>
<dbReference type="AlphaFoldDB" id="A0A2Z6RZD5"/>
<dbReference type="Proteomes" id="UP000247702">
    <property type="component" value="Unassembled WGS sequence"/>
</dbReference>
<accession>A0A2Z6RZD5</accession>
<sequence length="69" mass="7727">MCVFACSASLLRVVKRMAITSCVRCLVLVFRHVLESCVFKAFPLNASIQDVLCIPTSVWPLRPALDVWC</sequence>
<evidence type="ECO:0000313" key="3">
    <source>
        <dbReference type="Proteomes" id="UP000247702"/>
    </source>
</evidence>
<name>A0A2Z6RZD5_9GLOM</name>
<gene>
    <name evidence="2" type="ORF">RclHR1_00080031</name>
</gene>